<dbReference type="Proteomes" id="UP001430953">
    <property type="component" value="Unassembled WGS sequence"/>
</dbReference>
<sequence length="111" mass="12600">MLTQASEYLKHVSETDVHSHRELNKHCGEDKLRALTNFSTVSFQLAMLERLDVLRDVILHNLHRSGDYFRHSHASPVAFLRGAVYFARLGLLSSTLGAALKISFDYFLIPS</sequence>
<organism evidence="1 2">
    <name type="scientific">Cardiocondyla obscurior</name>
    <dbReference type="NCBI Taxonomy" id="286306"/>
    <lineage>
        <taxon>Eukaryota</taxon>
        <taxon>Metazoa</taxon>
        <taxon>Ecdysozoa</taxon>
        <taxon>Arthropoda</taxon>
        <taxon>Hexapoda</taxon>
        <taxon>Insecta</taxon>
        <taxon>Pterygota</taxon>
        <taxon>Neoptera</taxon>
        <taxon>Endopterygota</taxon>
        <taxon>Hymenoptera</taxon>
        <taxon>Apocrita</taxon>
        <taxon>Aculeata</taxon>
        <taxon>Formicoidea</taxon>
        <taxon>Formicidae</taxon>
        <taxon>Myrmicinae</taxon>
        <taxon>Cardiocondyla</taxon>
    </lineage>
</organism>
<protein>
    <submittedName>
        <fullName evidence="1">Uncharacterized protein</fullName>
    </submittedName>
</protein>
<evidence type="ECO:0000313" key="1">
    <source>
        <dbReference type="EMBL" id="KAL0107895.1"/>
    </source>
</evidence>
<proteinExistence type="predicted"/>
<evidence type="ECO:0000313" key="2">
    <source>
        <dbReference type="Proteomes" id="UP001430953"/>
    </source>
</evidence>
<dbReference type="AlphaFoldDB" id="A0AAW2F0X6"/>
<accession>A0AAW2F0X6</accession>
<comment type="caution">
    <text evidence="1">The sequence shown here is derived from an EMBL/GenBank/DDBJ whole genome shotgun (WGS) entry which is preliminary data.</text>
</comment>
<dbReference type="EMBL" id="JADYXP020000016">
    <property type="protein sequence ID" value="KAL0107895.1"/>
    <property type="molecule type" value="Genomic_DNA"/>
</dbReference>
<reference evidence="1 2" key="1">
    <citation type="submission" date="2023-03" db="EMBL/GenBank/DDBJ databases">
        <title>High recombination rates correlate with genetic variation in Cardiocondyla obscurior ants.</title>
        <authorList>
            <person name="Errbii M."/>
        </authorList>
    </citation>
    <scope>NUCLEOTIDE SEQUENCE [LARGE SCALE GENOMIC DNA]</scope>
    <source>
        <strain evidence="1">Alpha-2009</strain>
        <tissue evidence="1">Whole body</tissue>
    </source>
</reference>
<gene>
    <name evidence="1" type="ORF">PUN28_014872</name>
</gene>
<keyword evidence="2" id="KW-1185">Reference proteome</keyword>
<name>A0AAW2F0X6_9HYME</name>